<sequence length="246" mass="26901">MFAAALLLAFAGFLALGVWQVQRLGWKRDLIARVDARVQAAPTDAPARAGWVAVSDSRDSYRRVRVSGRFVPGKAARTQAVTELGAGVWLLQPLQTDDGDYVWVNRGFVPTGDTGRAAPQGRVELVGLLRMSEPGGGFLRRNDPQHDRWYSRDVRALALARGLPAERVAPYFIDAARAGDGRAWPRGGMTVVKFRDSHLSYALTWFGLAALTLVGAGWLFASERRLRQDRARAKGRADHAHSTGPG</sequence>
<comment type="caution">
    <text evidence="7">The sequence shown here is derived from an EMBL/GenBank/DDBJ whole genome shotgun (WGS) entry which is preliminary data.</text>
</comment>
<evidence type="ECO:0000256" key="6">
    <source>
        <dbReference type="RuleBase" id="RU363076"/>
    </source>
</evidence>
<dbReference type="PANTHER" id="PTHR23427">
    <property type="entry name" value="SURFEIT LOCUS PROTEIN"/>
    <property type="match status" value="1"/>
</dbReference>
<comment type="caution">
    <text evidence="6">Lacks conserved residue(s) required for the propagation of feature annotation.</text>
</comment>
<comment type="similarity">
    <text evidence="2 6">Belongs to the SURF1 family.</text>
</comment>
<evidence type="ECO:0000256" key="5">
    <source>
        <dbReference type="ARBA" id="ARBA00023136"/>
    </source>
</evidence>
<keyword evidence="4 6" id="KW-1133">Transmembrane helix</keyword>
<gene>
    <name evidence="7" type="ORF">DX914_07475</name>
</gene>
<dbReference type="InterPro" id="IPR002994">
    <property type="entry name" value="Surf1/Shy1"/>
</dbReference>
<dbReference type="PANTHER" id="PTHR23427:SF2">
    <property type="entry name" value="SURFEIT LOCUS PROTEIN 1"/>
    <property type="match status" value="1"/>
</dbReference>
<dbReference type="EMBL" id="QTSU01000001">
    <property type="protein sequence ID" value="RDZ28933.1"/>
    <property type="molecule type" value="Genomic_DNA"/>
</dbReference>
<evidence type="ECO:0000313" key="7">
    <source>
        <dbReference type="EMBL" id="RDZ28933.1"/>
    </source>
</evidence>
<dbReference type="Proteomes" id="UP000264492">
    <property type="component" value="Unassembled WGS sequence"/>
</dbReference>
<proteinExistence type="inferred from homology"/>
<feature type="transmembrane region" description="Helical" evidence="6">
    <location>
        <begin position="199"/>
        <end position="221"/>
    </location>
</feature>
<dbReference type="AlphaFoldDB" id="A0A371K4R8"/>
<evidence type="ECO:0000256" key="1">
    <source>
        <dbReference type="ARBA" id="ARBA00004370"/>
    </source>
</evidence>
<keyword evidence="8" id="KW-1185">Reference proteome</keyword>
<accession>A0A371K4R8</accession>
<dbReference type="GO" id="GO:0005886">
    <property type="term" value="C:plasma membrane"/>
    <property type="evidence" value="ECO:0007669"/>
    <property type="project" value="UniProtKB-SubCell"/>
</dbReference>
<name>A0A371K4R8_9GAMM</name>
<keyword evidence="6" id="KW-1003">Cell membrane</keyword>
<reference evidence="7 8" key="1">
    <citation type="submission" date="2018-08" db="EMBL/GenBank/DDBJ databases">
        <title>Lysobacter sp. zong2l5, whole genome shotgun sequence.</title>
        <authorList>
            <person name="Zhang X."/>
            <person name="Feng G."/>
            <person name="Zhu H."/>
        </authorList>
    </citation>
    <scope>NUCLEOTIDE SEQUENCE [LARGE SCALE GENOMIC DNA]</scope>
    <source>
        <strain evidence="8">zong2l5</strain>
    </source>
</reference>
<dbReference type="OrthoDB" id="6079986at2"/>
<evidence type="ECO:0000313" key="8">
    <source>
        <dbReference type="Proteomes" id="UP000264492"/>
    </source>
</evidence>
<dbReference type="Pfam" id="PF02104">
    <property type="entry name" value="SURF1"/>
    <property type="match status" value="1"/>
</dbReference>
<dbReference type="PROSITE" id="PS50895">
    <property type="entry name" value="SURF1"/>
    <property type="match status" value="1"/>
</dbReference>
<comment type="subcellular location">
    <subcellularLocation>
        <location evidence="6">Cell membrane</location>
        <topology evidence="6">Multi-pass membrane protein</topology>
    </subcellularLocation>
    <subcellularLocation>
        <location evidence="1">Membrane</location>
    </subcellularLocation>
</comment>
<keyword evidence="3 6" id="KW-0812">Transmembrane</keyword>
<dbReference type="CDD" id="cd06662">
    <property type="entry name" value="SURF1"/>
    <property type="match status" value="1"/>
</dbReference>
<keyword evidence="5 6" id="KW-0472">Membrane</keyword>
<evidence type="ECO:0000256" key="4">
    <source>
        <dbReference type="ARBA" id="ARBA00022989"/>
    </source>
</evidence>
<evidence type="ECO:0000256" key="2">
    <source>
        <dbReference type="ARBA" id="ARBA00007165"/>
    </source>
</evidence>
<dbReference type="InterPro" id="IPR045214">
    <property type="entry name" value="Surf1/Surf4"/>
</dbReference>
<evidence type="ECO:0000256" key="3">
    <source>
        <dbReference type="ARBA" id="ARBA00022692"/>
    </source>
</evidence>
<organism evidence="7 8">
    <name type="scientific">Lysobacter silvisoli</name>
    <dbReference type="NCBI Taxonomy" id="2293254"/>
    <lineage>
        <taxon>Bacteria</taxon>
        <taxon>Pseudomonadati</taxon>
        <taxon>Pseudomonadota</taxon>
        <taxon>Gammaproteobacteria</taxon>
        <taxon>Lysobacterales</taxon>
        <taxon>Lysobacteraceae</taxon>
        <taxon>Lysobacter</taxon>
    </lineage>
</organism>
<protein>
    <recommendedName>
        <fullName evidence="6">SURF1-like protein</fullName>
    </recommendedName>
</protein>